<dbReference type="SUPFAM" id="SSF50129">
    <property type="entry name" value="GroES-like"/>
    <property type="match status" value="1"/>
</dbReference>
<reference evidence="3" key="1">
    <citation type="submission" date="2018-08" db="EMBL/GenBank/DDBJ databases">
        <authorList>
            <person name="Chevrot R."/>
        </authorList>
    </citation>
    <scope>NUCLEOTIDE SEQUENCE [LARGE SCALE GENOMIC DNA]</scope>
</reference>
<dbReference type="SUPFAM" id="SSF51735">
    <property type="entry name" value="NAD(P)-binding Rossmann-fold domains"/>
    <property type="match status" value="1"/>
</dbReference>
<dbReference type="Proteomes" id="UP000304148">
    <property type="component" value="Chromosome"/>
</dbReference>
<dbReference type="RefSeq" id="WP_138186918.1">
    <property type="nucleotide sequence ID" value="NZ_LS992241.1"/>
</dbReference>
<dbReference type="Pfam" id="PF00107">
    <property type="entry name" value="ADH_zinc_N"/>
    <property type="match status" value="1"/>
</dbReference>
<dbReference type="NCBIfam" id="TIGR02823">
    <property type="entry name" value="oxido_YhdH"/>
    <property type="match status" value="1"/>
</dbReference>
<protein>
    <submittedName>
        <fullName evidence="2">Putative quinone oxidoreductase YhfP</fullName>
        <ecNumber evidence="2">1.6.5.-</ecNumber>
    </submittedName>
</protein>
<dbReference type="PANTHER" id="PTHR43677">
    <property type="entry name" value="SHORT-CHAIN DEHYDROGENASE/REDUCTASE"/>
    <property type="match status" value="1"/>
</dbReference>
<dbReference type="PANTHER" id="PTHR43677:SF1">
    <property type="entry name" value="ACRYLYL-COA REDUCTASE ACUI-RELATED"/>
    <property type="match status" value="1"/>
</dbReference>
<dbReference type="InterPro" id="IPR014188">
    <property type="entry name" value="Acrylyl-CoA_reductase_AcuI"/>
</dbReference>
<dbReference type="SMART" id="SM00829">
    <property type="entry name" value="PKS_ER"/>
    <property type="match status" value="1"/>
</dbReference>
<dbReference type="Gene3D" id="3.40.50.720">
    <property type="entry name" value="NAD(P)-binding Rossmann-like Domain"/>
    <property type="match status" value="1"/>
</dbReference>
<keyword evidence="2" id="KW-0560">Oxidoreductase</keyword>
<dbReference type="EC" id="1.6.5.-" evidence="2"/>
<feature type="domain" description="Enoyl reductase (ER)" evidence="1">
    <location>
        <begin position="13"/>
        <end position="329"/>
    </location>
</feature>
<dbReference type="Gene3D" id="3.90.180.10">
    <property type="entry name" value="Medium-chain alcohol dehydrogenases, catalytic domain"/>
    <property type="match status" value="1"/>
</dbReference>
<gene>
    <name evidence="2" type="primary">yhfP</name>
    <name evidence="2" type="ORF">PBLR_13650</name>
</gene>
<evidence type="ECO:0000313" key="2">
    <source>
        <dbReference type="EMBL" id="SYX85228.1"/>
    </source>
</evidence>
<accession>A0A383RDX7</accession>
<organism evidence="2 3">
    <name type="scientific">Paenibacillus alvei</name>
    <name type="common">Bacillus alvei</name>
    <dbReference type="NCBI Taxonomy" id="44250"/>
    <lineage>
        <taxon>Bacteria</taxon>
        <taxon>Bacillati</taxon>
        <taxon>Bacillota</taxon>
        <taxon>Bacilli</taxon>
        <taxon>Bacillales</taxon>
        <taxon>Paenibacillaceae</taxon>
        <taxon>Paenibacillus</taxon>
    </lineage>
</organism>
<dbReference type="GO" id="GO:0043957">
    <property type="term" value="F:acryloyl-CoA reductase (NADPH) activity"/>
    <property type="evidence" value="ECO:0007669"/>
    <property type="project" value="TreeGrafter"/>
</dbReference>
<dbReference type="AlphaFoldDB" id="A0A383RDX7"/>
<evidence type="ECO:0000259" key="1">
    <source>
        <dbReference type="SMART" id="SM00829"/>
    </source>
</evidence>
<evidence type="ECO:0000313" key="3">
    <source>
        <dbReference type="Proteomes" id="UP000304148"/>
    </source>
</evidence>
<dbReference type="InterPro" id="IPR020843">
    <property type="entry name" value="ER"/>
</dbReference>
<dbReference type="InterPro" id="IPR013149">
    <property type="entry name" value="ADH-like_C"/>
</dbReference>
<dbReference type="InterPro" id="IPR051397">
    <property type="entry name" value="Zn-ADH-like_protein"/>
</dbReference>
<dbReference type="InterPro" id="IPR013154">
    <property type="entry name" value="ADH-like_N"/>
</dbReference>
<dbReference type="EMBL" id="LS992241">
    <property type="protein sequence ID" value="SYX85228.1"/>
    <property type="molecule type" value="Genomic_DNA"/>
</dbReference>
<proteinExistence type="predicted"/>
<dbReference type="Pfam" id="PF08240">
    <property type="entry name" value="ADH_N"/>
    <property type="match status" value="1"/>
</dbReference>
<dbReference type="InterPro" id="IPR011032">
    <property type="entry name" value="GroES-like_sf"/>
</dbReference>
<sequence length="335" mass="35502">MKQQFAALSINQQTDGTLDVSVQQCNTEQLSAGTVTIRTAYSGLNYKDALACSPTGNIVKSYPFIPGIDVSGVIIESEDERYSAGQRVLVTGYGLGVTHTGGLSEIVRVPGDWIVPLPDSLSLREAMIFGTAGLTAALAVERIERHGITTDKGPILVTGATGGVGSIAVSMLAQLGYEVAASTGKAQYEELLRSLGAKQIVAREELLPERPRALDKQRWAGAIDVCGGAILASILASLHYGGAVAATGMTAGGTLPASVFPFILRGTSLYGIDSVFVPSTDRVRLWSRIAAEWKSFTHTPSWIHELQLTDVPAYLNQLLQGQSSGRTIVKIGKDE</sequence>
<dbReference type="InterPro" id="IPR036291">
    <property type="entry name" value="NAD(P)-bd_dom_sf"/>
</dbReference>
<name>A0A383RDX7_PAEAL</name>